<reference evidence="1" key="1">
    <citation type="journal article" date="2014" name="Int. J. Syst. Evol. Microbiol.">
        <title>Complete genome sequence of Corynebacterium casei LMG S-19264T (=DSM 44701T), isolated from a smear-ripened cheese.</title>
        <authorList>
            <consortium name="US DOE Joint Genome Institute (JGI-PGF)"/>
            <person name="Walter F."/>
            <person name="Albersmeier A."/>
            <person name="Kalinowski J."/>
            <person name="Ruckert C."/>
        </authorList>
    </citation>
    <scope>NUCLEOTIDE SEQUENCE</scope>
    <source>
        <strain evidence="1">CGMCC 4.7278</strain>
    </source>
</reference>
<name>A0A917V4G1_9NOCA</name>
<dbReference type="AlphaFoldDB" id="A0A917V4G1"/>
<evidence type="ECO:0000313" key="2">
    <source>
        <dbReference type="Proteomes" id="UP000612956"/>
    </source>
</evidence>
<keyword evidence="2" id="KW-1185">Reference proteome</keyword>
<gene>
    <name evidence="1" type="ORF">GCM10011591_03610</name>
</gene>
<evidence type="ECO:0000313" key="1">
    <source>
        <dbReference type="EMBL" id="GGK35216.1"/>
    </source>
</evidence>
<proteinExistence type="predicted"/>
<sequence length="181" mass="20376">MDITFAADEIRFVAYPFVGASVYPAGVLPVADIRDVDVSAWPPEIRTRAGETVFVHGGSRAELAEFCRRNGVVEVYRVDVWADLLEPFLDTQFDATHEDFTLSRLRSVGFSAGEVAEIRARVGPLMESYNFDTMLWEWVHLGLHDLLSALVWSRVSRRARRSLGDPAEVYRWAMAIAERGA</sequence>
<comment type="caution">
    <text evidence="1">The sequence shown here is derived from an EMBL/GenBank/DDBJ whole genome shotgun (WGS) entry which is preliminary data.</text>
</comment>
<dbReference type="EMBL" id="BMMW01000001">
    <property type="protein sequence ID" value="GGK35216.1"/>
    <property type="molecule type" value="Genomic_DNA"/>
</dbReference>
<accession>A0A917V4G1</accession>
<organism evidence="1 2">
    <name type="scientific">Nocardia camponoti</name>
    <dbReference type="NCBI Taxonomy" id="1616106"/>
    <lineage>
        <taxon>Bacteria</taxon>
        <taxon>Bacillati</taxon>
        <taxon>Actinomycetota</taxon>
        <taxon>Actinomycetes</taxon>
        <taxon>Mycobacteriales</taxon>
        <taxon>Nocardiaceae</taxon>
        <taxon>Nocardia</taxon>
    </lineage>
</organism>
<protein>
    <submittedName>
        <fullName evidence="1">Uncharacterized protein</fullName>
    </submittedName>
</protein>
<reference evidence="1" key="2">
    <citation type="submission" date="2020-09" db="EMBL/GenBank/DDBJ databases">
        <authorList>
            <person name="Sun Q."/>
            <person name="Zhou Y."/>
        </authorList>
    </citation>
    <scope>NUCLEOTIDE SEQUENCE</scope>
    <source>
        <strain evidence="1">CGMCC 4.7278</strain>
    </source>
</reference>
<dbReference type="Proteomes" id="UP000612956">
    <property type="component" value="Unassembled WGS sequence"/>
</dbReference>